<feature type="domain" description="RNase H type-1" evidence="1">
    <location>
        <begin position="50"/>
        <end position="193"/>
    </location>
</feature>
<dbReference type="EMBL" id="CM001882">
    <property type="protein sequence ID" value="EOY04744.1"/>
    <property type="molecule type" value="Genomic_DNA"/>
</dbReference>
<keyword evidence="3" id="KW-1185">Reference proteome</keyword>
<dbReference type="PROSITE" id="PS50879">
    <property type="entry name" value="RNASE_H_1"/>
    <property type="match status" value="1"/>
</dbReference>
<dbReference type="InterPro" id="IPR002156">
    <property type="entry name" value="RNaseH_domain"/>
</dbReference>
<dbReference type="GO" id="GO:0004523">
    <property type="term" value="F:RNA-DNA hybrid ribonuclease activity"/>
    <property type="evidence" value="ECO:0007669"/>
    <property type="project" value="InterPro"/>
</dbReference>
<dbReference type="Gene3D" id="3.30.420.10">
    <property type="entry name" value="Ribonuclease H-like superfamily/Ribonuclease H"/>
    <property type="match status" value="1"/>
</dbReference>
<proteinExistence type="predicted"/>
<dbReference type="InterPro" id="IPR044730">
    <property type="entry name" value="RNase_H-like_dom_plant"/>
</dbReference>
<dbReference type="InterPro" id="IPR036397">
    <property type="entry name" value="RNaseH_sf"/>
</dbReference>
<dbReference type="PANTHER" id="PTHR33033:SF121">
    <property type="entry name" value="POLYNUCLEOTIDYL TRANSFERASE, RIBONUCLEASE H-LIKE SUPERFAMILY PROTEIN"/>
    <property type="match status" value="1"/>
</dbReference>
<dbReference type="PANTHER" id="PTHR33033">
    <property type="entry name" value="POLYNUCLEOTIDYL TRANSFERASE, RIBONUCLEASE H-LIKE SUPERFAMILY PROTEIN-RELATED"/>
    <property type="match status" value="1"/>
</dbReference>
<dbReference type="InParanoid" id="A0A061ER20"/>
<dbReference type="CDD" id="cd06222">
    <property type="entry name" value="RNase_H_like"/>
    <property type="match status" value="1"/>
</dbReference>
<accession>A0A061ER20</accession>
<dbReference type="AlphaFoldDB" id="A0A061ER20"/>
<dbReference type="InterPro" id="IPR012337">
    <property type="entry name" value="RNaseH-like_sf"/>
</dbReference>
<reference evidence="2 3" key="1">
    <citation type="journal article" date="2013" name="Genome Biol.">
        <title>The genome sequence of the most widely cultivated cacao type and its use to identify candidate genes regulating pod color.</title>
        <authorList>
            <person name="Motamayor J.C."/>
            <person name="Mockaitis K."/>
            <person name="Schmutz J."/>
            <person name="Haiminen N."/>
            <person name="Iii D.L."/>
            <person name="Cornejo O."/>
            <person name="Findley S.D."/>
            <person name="Zheng P."/>
            <person name="Utro F."/>
            <person name="Royaert S."/>
            <person name="Saski C."/>
            <person name="Jenkins J."/>
            <person name="Podicheti R."/>
            <person name="Zhao M."/>
            <person name="Scheffler B.E."/>
            <person name="Stack J.C."/>
            <person name="Feltus F.A."/>
            <person name="Mustiga G.M."/>
            <person name="Amores F."/>
            <person name="Phillips W."/>
            <person name="Marelli J.P."/>
            <person name="May G.D."/>
            <person name="Shapiro H."/>
            <person name="Ma J."/>
            <person name="Bustamante C.D."/>
            <person name="Schnell R.J."/>
            <person name="Main D."/>
            <person name="Gilbert D."/>
            <person name="Parida L."/>
            <person name="Kuhn D.N."/>
        </authorList>
    </citation>
    <scope>NUCLEOTIDE SEQUENCE [LARGE SCALE GENOMIC DNA]</scope>
    <source>
        <strain evidence="3">cv. Matina 1-6</strain>
    </source>
</reference>
<dbReference type="GO" id="GO:0003676">
    <property type="term" value="F:nucleic acid binding"/>
    <property type="evidence" value="ECO:0007669"/>
    <property type="project" value="InterPro"/>
</dbReference>
<sequence>MWAKFIIYILGFLSNTVAPKYFLYKIYMILDNIWLHNMSSLFGLSTLKADQEQGHLGVSGCGLVQVQPQWGGRGCPGHLGIGGVLRDDKGAVKMVFSKKAGWGDANLAEALAVGEAMILFATSSWANSTGIIIESDSMNVVSWASLPEKSPWSLRQLFLQIALLKGRVAGWQIRHILRSGNEAADSLAKPGIDRSHDLLRICP</sequence>
<dbReference type="Pfam" id="PF13456">
    <property type="entry name" value="RVT_3"/>
    <property type="match status" value="1"/>
</dbReference>
<gene>
    <name evidence="2" type="ORF">TCM_019931</name>
</gene>
<evidence type="ECO:0000313" key="3">
    <source>
        <dbReference type="Proteomes" id="UP000026915"/>
    </source>
</evidence>
<dbReference type="Gramene" id="EOY04744">
    <property type="protein sequence ID" value="EOY04744"/>
    <property type="gene ID" value="TCM_019931"/>
</dbReference>
<organism evidence="2 3">
    <name type="scientific">Theobroma cacao</name>
    <name type="common">Cacao</name>
    <name type="synonym">Cocoa</name>
    <dbReference type="NCBI Taxonomy" id="3641"/>
    <lineage>
        <taxon>Eukaryota</taxon>
        <taxon>Viridiplantae</taxon>
        <taxon>Streptophyta</taxon>
        <taxon>Embryophyta</taxon>
        <taxon>Tracheophyta</taxon>
        <taxon>Spermatophyta</taxon>
        <taxon>Magnoliopsida</taxon>
        <taxon>eudicotyledons</taxon>
        <taxon>Gunneridae</taxon>
        <taxon>Pentapetalae</taxon>
        <taxon>rosids</taxon>
        <taxon>malvids</taxon>
        <taxon>Malvales</taxon>
        <taxon>Malvaceae</taxon>
        <taxon>Byttnerioideae</taxon>
        <taxon>Theobroma</taxon>
    </lineage>
</organism>
<name>A0A061ER20_THECC</name>
<dbReference type="HOGENOM" id="CLU_1350989_0_0_1"/>
<evidence type="ECO:0000259" key="1">
    <source>
        <dbReference type="PROSITE" id="PS50879"/>
    </source>
</evidence>
<dbReference type="SUPFAM" id="SSF53098">
    <property type="entry name" value="Ribonuclease H-like"/>
    <property type="match status" value="1"/>
</dbReference>
<evidence type="ECO:0000313" key="2">
    <source>
        <dbReference type="EMBL" id="EOY04744.1"/>
    </source>
</evidence>
<dbReference type="Proteomes" id="UP000026915">
    <property type="component" value="Chromosome 4"/>
</dbReference>
<protein>
    <recommendedName>
        <fullName evidence="1">RNase H type-1 domain-containing protein</fullName>
    </recommendedName>
</protein>